<name>A0A0A0YVQ0_9CAUD</name>
<organism evidence="1 2">
    <name type="scientific">Pseudomonas phage YH6</name>
    <dbReference type="NCBI Taxonomy" id="1566995"/>
    <lineage>
        <taxon>Viruses</taxon>
        <taxon>Duplodnaviria</taxon>
        <taxon>Heunggongvirae</taxon>
        <taxon>Uroviricota</taxon>
        <taxon>Caudoviricetes</taxon>
        <taxon>Schitoviridae</taxon>
        <taxon>Migulavirinae</taxon>
        <taxon>Litunavirus</taxon>
        <taxon>Litunavirus Yh6</taxon>
    </lineage>
</organism>
<dbReference type="OrthoDB" id="16059at10239"/>
<evidence type="ECO:0000313" key="2">
    <source>
        <dbReference type="Proteomes" id="UP000030328"/>
    </source>
</evidence>
<keyword evidence="2" id="KW-1185">Reference proteome</keyword>
<dbReference type="RefSeq" id="YP_009152508.1">
    <property type="nucleotide sequence ID" value="NC_027388.1"/>
</dbReference>
<dbReference type="Proteomes" id="UP000030328">
    <property type="component" value="Segment"/>
</dbReference>
<reference evidence="1 2" key="1">
    <citation type="submission" date="2014-10" db="EMBL/GenBank/DDBJ databases">
        <authorList>
            <person name="Yang M."/>
            <person name="Han W."/>
        </authorList>
    </citation>
    <scope>NUCLEOTIDE SEQUENCE [LARGE SCALE GENOMIC DNA]</scope>
</reference>
<gene>
    <name evidence="1" type="ORF">YH6_008</name>
</gene>
<dbReference type="GeneID" id="24724905"/>
<protein>
    <submittedName>
        <fullName evidence="1">Uncharacterized protein</fullName>
    </submittedName>
</protein>
<evidence type="ECO:0000313" key="1">
    <source>
        <dbReference type="EMBL" id="AIX13161.1"/>
    </source>
</evidence>
<dbReference type="EMBL" id="KM974184">
    <property type="protein sequence ID" value="AIX13161.1"/>
    <property type="molecule type" value="Genomic_DNA"/>
</dbReference>
<accession>A0A0A0YVQ0</accession>
<dbReference type="KEGG" id="vg:24724905"/>
<proteinExistence type="predicted"/>
<sequence>MRTIAQLIKLGLEHFTSNGGFPYMCYAMADLFERQQVTLEEYVLFKEWLHEEILRGVNSSVLGKLDRVGLDTTKENWVQFYVWAYYDLIKRNHHEHQP</sequence>